<evidence type="ECO:0000313" key="1">
    <source>
        <dbReference type="EMBL" id="HIR59265.1"/>
    </source>
</evidence>
<evidence type="ECO:0000313" key="2">
    <source>
        <dbReference type="Proteomes" id="UP000824232"/>
    </source>
</evidence>
<accession>A0A9D1DUB6</accession>
<reference evidence="1" key="1">
    <citation type="submission" date="2020-10" db="EMBL/GenBank/DDBJ databases">
        <authorList>
            <person name="Gilroy R."/>
        </authorList>
    </citation>
    <scope>NUCLEOTIDE SEQUENCE</scope>
    <source>
        <strain evidence="1">CHK184-20233</strain>
    </source>
</reference>
<dbReference type="AlphaFoldDB" id="A0A9D1DUB6"/>
<protein>
    <submittedName>
        <fullName evidence="1">Uncharacterized protein</fullName>
    </submittedName>
</protein>
<name>A0A9D1DUB6_9FIRM</name>
<organism evidence="1 2">
    <name type="scientific">Candidatus Onthousia excrementipullorum</name>
    <dbReference type="NCBI Taxonomy" id="2840884"/>
    <lineage>
        <taxon>Bacteria</taxon>
        <taxon>Bacillati</taxon>
        <taxon>Bacillota</taxon>
        <taxon>Bacilli</taxon>
        <taxon>Candidatus Onthousia</taxon>
    </lineage>
</organism>
<dbReference type="Proteomes" id="UP000824232">
    <property type="component" value="Unassembled WGS sequence"/>
</dbReference>
<gene>
    <name evidence="1" type="ORF">IAB38_04370</name>
</gene>
<reference evidence="1" key="2">
    <citation type="journal article" date="2021" name="PeerJ">
        <title>Extensive microbial diversity within the chicken gut microbiome revealed by metagenomics and culture.</title>
        <authorList>
            <person name="Gilroy R."/>
            <person name="Ravi A."/>
            <person name="Getino M."/>
            <person name="Pursley I."/>
            <person name="Horton D.L."/>
            <person name="Alikhan N.F."/>
            <person name="Baker D."/>
            <person name="Gharbi K."/>
            <person name="Hall N."/>
            <person name="Watson M."/>
            <person name="Adriaenssens E.M."/>
            <person name="Foster-Nyarko E."/>
            <person name="Jarju S."/>
            <person name="Secka A."/>
            <person name="Antonio M."/>
            <person name="Oren A."/>
            <person name="Chaudhuri R.R."/>
            <person name="La Ragione R."/>
            <person name="Hildebrand F."/>
            <person name="Pallen M.J."/>
        </authorList>
    </citation>
    <scope>NUCLEOTIDE SEQUENCE</scope>
    <source>
        <strain evidence="1">CHK184-20233</strain>
    </source>
</reference>
<proteinExistence type="predicted"/>
<comment type="caution">
    <text evidence="1">The sequence shown here is derived from an EMBL/GenBank/DDBJ whole genome shotgun (WGS) entry which is preliminary data.</text>
</comment>
<dbReference type="EMBL" id="DVHC01000044">
    <property type="protein sequence ID" value="HIR59265.1"/>
    <property type="molecule type" value="Genomic_DNA"/>
</dbReference>
<sequence length="322" mass="38040">MDEKIEDYYKEYKIIDALIKQELNNKEVLYNKLINTKAGKLYLNLTEEQRKDFRDIYSDSDIIRYYFAETNIEKYNRDKTILFLDVAGSDCFPLNKESFLNLYVKDGVDTYNALTDESTKDLDISDGIKKFIQEIIGYIYGFSDELSIDDIPLIKVIYDKLNNNKDKDYSTTDSVTFVQEIILDKVKRIHTIDKKYITYKENRRNVIADLKEKIDENETEIRNSDSGFKYLLLSLVETAKYEVSLLEGKRVSALLKEIEESNMRESDKDYFKDALVKAYYNLTNIEFRKQSKYFDNDNDICYATFETANPEINKRLIKMRRG</sequence>